<dbReference type="Pfam" id="PF02768">
    <property type="entry name" value="DNA_pol3_beta_3"/>
    <property type="match status" value="1"/>
</dbReference>
<dbReference type="Pfam" id="PF00712">
    <property type="entry name" value="DNA_pol3_beta"/>
    <property type="match status" value="1"/>
</dbReference>
<dbReference type="PIRSF" id="PIRSF000804">
    <property type="entry name" value="DNA_pol_III_b"/>
    <property type="match status" value="1"/>
</dbReference>
<dbReference type="NCBIfam" id="TIGR00663">
    <property type="entry name" value="dnan"/>
    <property type="match status" value="1"/>
</dbReference>
<comment type="function">
    <text evidence="10">Confers DNA tethering and processivity to DNA polymerases and other proteins. Acts as a clamp, forming a ring around DNA (a reaction catalyzed by the clamp-loading complex) which diffuses in an ATP-independent manner freely and bidirectionally along dsDNA. Initially characterized for its ability to contact the catalytic subunit of DNA polymerase III (Pol III), a complex, multichain enzyme responsible for most of the replicative synthesis in bacteria; Pol III exhibits 3'-5' exonuclease proofreading activity. The beta chain is required for initiation of replication as well as for processivity of DNA replication.</text>
</comment>
<comment type="subcellular location">
    <subcellularLocation>
        <location evidence="1 10">Cytoplasm</location>
    </subcellularLocation>
</comment>
<evidence type="ECO:0000256" key="1">
    <source>
        <dbReference type="ARBA" id="ARBA00004496"/>
    </source>
</evidence>
<comment type="similarity">
    <text evidence="2 10">Belongs to the beta sliding clamp family.</text>
</comment>
<evidence type="ECO:0000259" key="13">
    <source>
        <dbReference type="Pfam" id="PF02768"/>
    </source>
</evidence>
<dbReference type="Proteomes" id="UP000522163">
    <property type="component" value="Unassembled WGS sequence"/>
</dbReference>
<keyword evidence="9" id="KW-0238">DNA-binding</keyword>
<comment type="caution">
    <text evidence="14">The sequence shown here is derived from an EMBL/GenBank/DDBJ whole genome shotgun (WGS) entry which is preliminary data.</text>
</comment>
<dbReference type="SMART" id="SM00480">
    <property type="entry name" value="POL3Bc"/>
    <property type="match status" value="1"/>
</dbReference>
<dbReference type="InterPro" id="IPR046938">
    <property type="entry name" value="DNA_clamp_sf"/>
</dbReference>
<accession>A0A7W9SF15</accession>
<name>A0A7W9SF15_9FIRM</name>
<dbReference type="SUPFAM" id="SSF55979">
    <property type="entry name" value="DNA clamp"/>
    <property type="match status" value="3"/>
</dbReference>
<dbReference type="InterPro" id="IPR022635">
    <property type="entry name" value="DNA_polIII_beta_C"/>
</dbReference>
<dbReference type="GO" id="GO:0003677">
    <property type="term" value="F:DNA binding"/>
    <property type="evidence" value="ECO:0007669"/>
    <property type="project" value="UniProtKB-UniRule"/>
</dbReference>
<dbReference type="GO" id="GO:0005737">
    <property type="term" value="C:cytoplasm"/>
    <property type="evidence" value="ECO:0007669"/>
    <property type="project" value="UniProtKB-SubCell"/>
</dbReference>
<feature type="domain" description="DNA polymerase III beta sliding clamp N-terminal" evidence="11">
    <location>
        <begin position="1"/>
        <end position="121"/>
    </location>
</feature>
<dbReference type="RefSeq" id="WP_183683397.1">
    <property type="nucleotide sequence ID" value="NZ_CAUQIH010000020.1"/>
</dbReference>
<dbReference type="AlphaFoldDB" id="A0A7W9SF15"/>
<keyword evidence="8 10" id="KW-0239">DNA-directed DNA polymerase</keyword>
<evidence type="ECO:0000256" key="2">
    <source>
        <dbReference type="ARBA" id="ARBA00010752"/>
    </source>
</evidence>
<dbReference type="GO" id="GO:0008408">
    <property type="term" value="F:3'-5' exonuclease activity"/>
    <property type="evidence" value="ECO:0007669"/>
    <property type="project" value="InterPro"/>
</dbReference>
<dbReference type="InterPro" id="IPR022634">
    <property type="entry name" value="DNA_polIII_beta_N"/>
</dbReference>
<dbReference type="GO" id="GO:0009360">
    <property type="term" value="C:DNA polymerase III complex"/>
    <property type="evidence" value="ECO:0007669"/>
    <property type="project" value="InterPro"/>
</dbReference>
<keyword evidence="6 10" id="KW-0548">Nucleotidyltransferase</keyword>
<evidence type="ECO:0000256" key="4">
    <source>
        <dbReference type="ARBA" id="ARBA00022490"/>
    </source>
</evidence>
<feature type="domain" description="DNA polymerase III beta sliding clamp C-terminal" evidence="13">
    <location>
        <begin position="249"/>
        <end position="366"/>
    </location>
</feature>
<evidence type="ECO:0000313" key="15">
    <source>
        <dbReference type="Proteomes" id="UP000522163"/>
    </source>
</evidence>
<sequence length="374" mass="42414">MKLSFQKNDLLSTLQVVGKAVASKTTLSIMECILVDATEGQIRLTGNKNDFGIESICPGDILEPGKIALEARLFQEIIKRLPQTEGKNILLSTEENGNCTIQCEKSVFKIMGRNPEEFTSLPSVEKQEIVEISQLSLRNMINQTIFSTASGENNKKMTGEYFEIIDNQFSITALDGHRIAIRKTELSESYDNCSAIVPKEVLSELSKIISGGLEDKVEICFSKQYLQFSFEDTIVVTQLVEGEYFHVRQMLSSDYETKIRLNRKQFLENIDRARILARDNDKQPLILKIEDQSLSLKIVSDIGRMDAEMPVQQEGKDLLIGFNPTYLMDALQNIEEEEVDLYFTISRSPVFIRDQEESYNYMILPVNFNAEAVG</sequence>
<comment type="subunit">
    <text evidence="10">Forms a ring-shaped head-to-tail homodimer around DNA.</text>
</comment>
<dbReference type="CDD" id="cd00140">
    <property type="entry name" value="beta_clamp"/>
    <property type="match status" value="1"/>
</dbReference>
<dbReference type="PANTHER" id="PTHR30478">
    <property type="entry name" value="DNA POLYMERASE III SUBUNIT BETA"/>
    <property type="match status" value="1"/>
</dbReference>
<evidence type="ECO:0000313" key="14">
    <source>
        <dbReference type="EMBL" id="MBB6040942.1"/>
    </source>
</evidence>
<evidence type="ECO:0000256" key="5">
    <source>
        <dbReference type="ARBA" id="ARBA00022679"/>
    </source>
</evidence>
<feature type="domain" description="DNA polymerase III beta sliding clamp central" evidence="12">
    <location>
        <begin position="132"/>
        <end position="244"/>
    </location>
</feature>
<proteinExistence type="inferred from homology"/>
<evidence type="ECO:0000256" key="3">
    <source>
        <dbReference type="ARBA" id="ARBA00021035"/>
    </source>
</evidence>
<evidence type="ECO:0000259" key="11">
    <source>
        <dbReference type="Pfam" id="PF00712"/>
    </source>
</evidence>
<evidence type="ECO:0000256" key="10">
    <source>
        <dbReference type="PIRNR" id="PIRNR000804"/>
    </source>
</evidence>
<dbReference type="Gene3D" id="3.10.150.10">
    <property type="entry name" value="DNA Polymerase III, subunit A, domain 2"/>
    <property type="match status" value="2"/>
</dbReference>
<gene>
    <name evidence="14" type="ORF">HNQ46_000914</name>
</gene>
<evidence type="ECO:0000256" key="8">
    <source>
        <dbReference type="ARBA" id="ARBA00022932"/>
    </source>
</evidence>
<evidence type="ECO:0000259" key="12">
    <source>
        <dbReference type="Pfam" id="PF02767"/>
    </source>
</evidence>
<dbReference type="Pfam" id="PF02767">
    <property type="entry name" value="DNA_pol3_beta_2"/>
    <property type="match status" value="1"/>
</dbReference>
<keyword evidence="7 10" id="KW-0235">DNA replication</keyword>
<dbReference type="EMBL" id="JACHHH010000004">
    <property type="protein sequence ID" value="MBB6040942.1"/>
    <property type="molecule type" value="Genomic_DNA"/>
</dbReference>
<evidence type="ECO:0000256" key="9">
    <source>
        <dbReference type="ARBA" id="ARBA00023125"/>
    </source>
</evidence>
<protein>
    <recommendedName>
        <fullName evidence="3 10">Beta sliding clamp</fullName>
    </recommendedName>
</protein>
<dbReference type="GO" id="GO:0003887">
    <property type="term" value="F:DNA-directed DNA polymerase activity"/>
    <property type="evidence" value="ECO:0007669"/>
    <property type="project" value="UniProtKB-UniRule"/>
</dbReference>
<keyword evidence="4 10" id="KW-0963">Cytoplasm</keyword>
<reference evidence="14 15" key="1">
    <citation type="submission" date="2020-08" db="EMBL/GenBank/DDBJ databases">
        <title>Genomic Encyclopedia of Type Strains, Phase IV (KMG-IV): sequencing the most valuable type-strain genomes for metagenomic binning, comparative biology and taxonomic classification.</title>
        <authorList>
            <person name="Goeker M."/>
        </authorList>
    </citation>
    <scope>NUCLEOTIDE SEQUENCE [LARGE SCALE GENOMIC DNA]</scope>
    <source>
        <strain evidence="14 15">DSM 17245</strain>
    </source>
</reference>
<evidence type="ECO:0000256" key="7">
    <source>
        <dbReference type="ARBA" id="ARBA00022705"/>
    </source>
</evidence>
<dbReference type="GO" id="GO:0006271">
    <property type="term" value="P:DNA strand elongation involved in DNA replication"/>
    <property type="evidence" value="ECO:0007669"/>
    <property type="project" value="TreeGrafter"/>
</dbReference>
<evidence type="ECO:0000256" key="6">
    <source>
        <dbReference type="ARBA" id="ARBA00022695"/>
    </source>
</evidence>
<dbReference type="InterPro" id="IPR022637">
    <property type="entry name" value="DNA_polIII_beta_cen"/>
</dbReference>
<dbReference type="PANTHER" id="PTHR30478:SF0">
    <property type="entry name" value="BETA SLIDING CLAMP"/>
    <property type="match status" value="1"/>
</dbReference>
<organism evidence="14 15">
    <name type="scientific">Oribacterium sinus</name>
    <dbReference type="NCBI Taxonomy" id="237576"/>
    <lineage>
        <taxon>Bacteria</taxon>
        <taxon>Bacillati</taxon>
        <taxon>Bacillota</taxon>
        <taxon>Clostridia</taxon>
        <taxon>Lachnospirales</taxon>
        <taxon>Lachnospiraceae</taxon>
        <taxon>Oribacterium</taxon>
    </lineage>
</organism>
<dbReference type="InterPro" id="IPR001001">
    <property type="entry name" value="DNA_polIII_beta"/>
</dbReference>
<keyword evidence="5 10" id="KW-0808">Transferase</keyword>
<dbReference type="GeneID" id="85014467"/>